<keyword evidence="4" id="KW-1185">Reference proteome</keyword>
<dbReference type="Proteomes" id="UP000694308">
    <property type="component" value="Unassembled WGS sequence"/>
</dbReference>
<evidence type="ECO:0000313" key="4">
    <source>
        <dbReference type="Proteomes" id="UP000694308"/>
    </source>
</evidence>
<keyword evidence="1" id="KW-0812">Transmembrane</keyword>
<feature type="transmembrane region" description="Helical" evidence="1">
    <location>
        <begin position="23"/>
        <end position="42"/>
    </location>
</feature>
<protein>
    <submittedName>
        <fullName evidence="3">Lasso peptide biosynthesis B2 protein</fullName>
    </submittedName>
</protein>
<name>A0A949TPJ8_9CLOT</name>
<keyword evidence="1" id="KW-0472">Membrane</keyword>
<feature type="domain" description="Microcin J25-processing protein McjB C-terminal" evidence="2">
    <location>
        <begin position="70"/>
        <end position="147"/>
    </location>
</feature>
<evidence type="ECO:0000256" key="1">
    <source>
        <dbReference type="SAM" id="Phobius"/>
    </source>
</evidence>
<dbReference type="Pfam" id="PF13471">
    <property type="entry name" value="Transglut_core3"/>
    <property type="match status" value="1"/>
</dbReference>
<organism evidence="3 4">
    <name type="scientific">Clostridium thailandense</name>
    <dbReference type="NCBI Taxonomy" id="2794346"/>
    <lineage>
        <taxon>Bacteria</taxon>
        <taxon>Bacillati</taxon>
        <taxon>Bacillota</taxon>
        <taxon>Clostridia</taxon>
        <taxon>Eubacteriales</taxon>
        <taxon>Clostridiaceae</taxon>
        <taxon>Clostridium</taxon>
    </lineage>
</organism>
<dbReference type="InterPro" id="IPR032708">
    <property type="entry name" value="McjB_C"/>
</dbReference>
<evidence type="ECO:0000259" key="2">
    <source>
        <dbReference type="Pfam" id="PF13471"/>
    </source>
</evidence>
<dbReference type="RefSeq" id="WP_218323239.1">
    <property type="nucleotide sequence ID" value="NZ_JAEEGC010000163.1"/>
</dbReference>
<dbReference type="AlphaFoldDB" id="A0A949TPJ8"/>
<dbReference type="InterPro" id="IPR053521">
    <property type="entry name" value="McjB-like"/>
</dbReference>
<proteinExistence type="predicted"/>
<comment type="caution">
    <text evidence="3">The sequence shown here is derived from an EMBL/GenBank/DDBJ whole genome shotgun (WGS) entry which is preliminary data.</text>
</comment>
<keyword evidence="1" id="KW-1133">Transmembrane helix</keyword>
<dbReference type="NCBIfam" id="NF033537">
    <property type="entry name" value="lasso_biosyn_B2"/>
    <property type="match status" value="1"/>
</dbReference>
<dbReference type="EMBL" id="JAEEGC010000163">
    <property type="protein sequence ID" value="MBV7276195.1"/>
    <property type="molecule type" value="Genomic_DNA"/>
</dbReference>
<reference evidence="3" key="1">
    <citation type="submission" date="2020-12" db="EMBL/GenBank/DDBJ databases">
        <title>Clostridium thailandense sp. nov., a novel acetogenic bacterium isolated from peat land soil in Thailand.</title>
        <authorList>
            <person name="Chaikitkaew S."/>
            <person name="Birkeland N.K."/>
        </authorList>
    </citation>
    <scope>NUCLEOTIDE SEQUENCE</scope>
    <source>
        <strain evidence="3">PL3</strain>
    </source>
</reference>
<sequence>MKKLYQFVKKLYKFFKISFRDKMILIEAFCITGMIRFAILFIDFSKIVKFTGNYKEESSEYLCETERFITKKVGWIVNTVSKNTPWESKCLVKALTAQILLKQKNISSTLYLGVTKNKQNKLIAHAWLRSGLDIITGEREKINFTEVAKFANHSRRKSL</sequence>
<evidence type="ECO:0000313" key="3">
    <source>
        <dbReference type="EMBL" id="MBV7276195.1"/>
    </source>
</evidence>
<gene>
    <name evidence="3" type="ORF">I6U48_25260</name>
</gene>
<accession>A0A949TPJ8</accession>